<reference evidence="1 2" key="2">
    <citation type="submission" date="2018-11" db="EMBL/GenBank/DDBJ databases">
        <authorList>
            <consortium name="Pathogen Informatics"/>
        </authorList>
    </citation>
    <scope>NUCLEOTIDE SEQUENCE [LARGE SCALE GENOMIC DNA]</scope>
    <source>
        <strain evidence="1 2">Egypt</strain>
    </source>
</reference>
<reference evidence="3" key="1">
    <citation type="submission" date="2016-06" db="UniProtKB">
        <authorList>
            <consortium name="WormBaseParasite"/>
        </authorList>
    </citation>
    <scope>IDENTIFICATION</scope>
</reference>
<name>A0A183AR48_9TREM</name>
<protein>
    <submittedName>
        <fullName evidence="1 3">Uncharacterized protein</fullName>
    </submittedName>
</protein>
<proteinExistence type="predicted"/>
<evidence type="ECO:0000313" key="1">
    <source>
        <dbReference type="EMBL" id="VDP85355.1"/>
    </source>
</evidence>
<keyword evidence="2" id="KW-1185">Reference proteome</keyword>
<gene>
    <name evidence="1" type="ORF">ECPE_LOCUS9433</name>
</gene>
<accession>A0A183AR48</accession>
<evidence type="ECO:0000313" key="2">
    <source>
        <dbReference type="Proteomes" id="UP000272942"/>
    </source>
</evidence>
<evidence type="ECO:0000313" key="3">
    <source>
        <dbReference type="WBParaSite" id="ECPE_0000946201-mRNA-1"/>
    </source>
</evidence>
<dbReference type="WBParaSite" id="ECPE_0000946201-mRNA-1">
    <property type="protein sequence ID" value="ECPE_0000946201-mRNA-1"/>
    <property type="gene ID" value="ECPE_0000946201"/>
</dbReference>
<sequence length="76" mass="8373">MTAKIHSSCDVQLAALPDLSGAINVTEAEHDRGIAGHRNRSRAVYSTPYFSASLPNDNLRPLDINLEDGLNYRLYS</sequence>
<organism evidence="3">
    <name type="scientific">Echinostoma caproni</name>
    <dbReference type="NCBI Taxonomy" id="27848"/>
    <lineage>
        <taxon>Eukaryota</taxon>
        <taxon>Metazoa</taxon>
        <taxon>Spiralia</taxon>
        <taxon>Lophotrochozoa</taxon>
        <taxon>Platyhelminthes</taxon>
        <taxon>Trematoda</taxon>
        <taxon>Digenea</taxon>
        <taxon>Plagiorchiida</taxon>
        <taxon>Echinostomata</taxon>
        <taxon>Echinostomatoidea</taxon>
        <taxon>Echinostomatidae</taxon>
        <taxon>Echinostoma</taxon>
    </lineage>
</organism>
<dbReference type="EMBL" id="UZAN01047415">
    <property type="protein sequence ID" value="VDP85355.1"/>
    <property type="molecule type" value="Genomic_DNA"/>
</dbReference>
<dbReference type="AlphaFoldDB" id="A0A183AR48"/>
<dbReference type="Proteomes" id="UP000272942">
    <property type="component" value="Unassembled WGS sequence"/>
</dbReference>